<dbReference type="InterPro" id="IPR038718">
    <property type="entry name" value="SNF2-like_sf"/>
</dbReference>
<dbReference type="InterPro" id="IPR001650">
    <property type="entry name" value="Helicase_C-like"/>
</dbReference>
<dbReference type="GO" id="GO:0004386">
    <property type="term" value="F:helicase activity"/>
    <property type="evidence" value="ECO:0007669"/>
    <property type="project" value="UniProtKB-KW"/>
</dbReference>
<accession>A0A2P0VMN8</accession>
<keyword evidence="1" id="KW-0547">Nucleotide-binding</keyword>
<evidence type="ECO:0000259" key="4">
    <source>
        <dbReference type="PROSITE" id="PS51192"/>
    </source>
</evidence>
<dbReference type="GO" id="GO:0016787">
    <property type="term" value="F:hydrolase activity"/>
    <property type="evidence" value="ECO:0007669"/>
    <property type="project" value="UniProtKB-KW"/>
</dbReference>
<evidence type="ECO:0000313" key="7">
    <source>
        <dbReference type="Proteomes" id="UP000244773"/>
    </source>
</evidence>
<dbReference type="InterPro" id="IPR014001">
    <property type="entry name" value="Helicase_ATP-bd"/>
</dbReference>
<protein>
    <submittedName>
        <fullName evidence="6">Putative Snf2 family helicase</fullName>
    </submittedName>
</protein>
<keyword evidence="7" id="KW-1185">Reference proteome</keyword>
<dbReference type="CDD" id="cd18793">
    <property type="entry name" value="SF2_C_SNF"/>
    <property type="match status" value="1"/>
</dbReference>
<keyword evidence="3" id="KW-0067">ATP-binding</keyword>
<evidence type="ECO:0000256" key="2">
    <source>
        <dbReference type="ARBA" id="ARBA00022801"/>
    </source>
</evidence>
<dbReference type="EMBL" id="KY322437">
    <property type="protein sequence ID" value="AUF82167.1"/>
    <property type="molecule type" value="Genomic_DNA"/>
</dbReference>
<keyword evidence="6" id="KW-0347">Helicase</keyword>
<dbReference type="PROSITE" id="PS51194">
    <property type="entry name" value="HELICASE_CTER"/>
    <property type="match status" value="1"/>
</dbReference>
<dbReference type="Pfam" id="PF00176">
    <property type="entry name" value="SNF2-rel_dom"/>
    <property type="match status" value="1"/>
</dbReference>
<name>A0A2P0VMN8_9VIRU</name>
<evidence type="ECO:0000256" key="3">
    <source>
        <dbReference type="ARBA" id="ARBA00022840"/>
    </source>
</evidence>
<sequence length="567" mass="65258">MTDNLSERERRAVENLIISGGFNVAHARMLYDFQCNTILKDVCGPALGQIRSKMLCYHMGLGKTVVSMAIGCGFFSPMYKATTGKNKKILVVCPKAVVQVWEDSFKEWTSLSVSVLTTPSFKKNGIDDSDVQIVTYGTLCSFFRRSCGGKKDVQMIQTQDGWKPRHFWNKKHDCPLLDKYDPCLCIFDEIHEARNIDSLINKSCSKIKAFYKLLLTGTPIHNDPSEMAALCRISGIPTIIKKWKRMKTKINIPYVRDFKGRHMIVKTKDILNLPPCQETEHRFTLKTKQEISIYNILLSEAKEAAAMVRKNDKASMARLSRAIGRLKRCIFHPKMVAKLSKEKKVQTAVDEPSSKMIFIAKNIDEMLLYHGKIIVVCEEVQMMRAIRQYYKKTRNVSSVMYFGDQSITKRRKILDDFRNKNECRILYLSLNSGGVGLTLTEATGMIFMSLWYNYQKHLQARDRIHRLGQREDTEVRTLICDLTFESSVRKLQFSKENCAKAIVDDDYSWVQGNGSDSNWAKWRLEKAMLSSLQRLKLPSSEQDISVNIEIDRDNYSTENSEDEEMYE</sequence>
<organism evidence="6">
    <name type="scientific">Tetraselmis virus 1</name>
    <dbReference type="NCBI Taxonomy" id="2060617"/>
    <lineage>
        <taxon>Viruses</taxon>
        <taxon>Varidnaviria</taxon>
        <taxon>Bamfordvirae</taxon>
        <taxon>Nucleocytoviricota</taxon>
        <taxon>Megaviricetes</taxon>
        <taxon>Imitervirales</taxon>
        <taxon>Allomimiviridae</taxon>
        <taxon>Oceanusvirus</taxon>
        <taxon>Oceanusvirus kaneohense</taxon>
    </lineage>
</organism>
<keyword evidence="2" id="KW-0378">Hydrolase</keyword>
<proteinExistence type="predicted"/>
<dbReference type="Pfam" id="PF00271">
    <property type="entry name" value="Helicase_C"/>
    <property type="match status" value="1"/>
</dbReference>
<evidence type="ECO:0000256" key="1">
    <source>
        <dbReference type="ARBA" id="ARBA00022741"/>
    </source>
</evidence>
<feature type="domain" description="Helicase ATP-binding" evidence="4">
    <location>
        <begin position="44"/>
        <end position="237"/>
    </location>
</feature>
<dbReference type="GO" id="GO:0008094">
    <property type="term" value="F:ATP-dependent activity, acting on DNA"/>
    <property type="evidence" value="ECO:0007669"/>
    <property type="project" value="TreeGrafter"/>
</dbReference>
<reference evidence="6" key="1">
    <citation type="journal article" date="2018" name="Virology">
        <title>A giant virus infecting green algae encodes key fermentation genes.</title>
        <authorList>
            <person name="Schvarcz C.R."/>
            <person name="Steward G.F."/>
        </authorList>
    </citation>
    <scope>NUCLEOTIDE SEQUENCE [LARGE SCALE GENOMIC DNA]</scope>
</reference>
<dbReference type="Gene3D" id="3.40.50.10810">
    <property type="entry name" value="Tandem AAA-ATPase domain"/>
    <property type="match status" value="1"/>
</dbReference>
<dbReference type="PROSITE" id="PS51192">
    <property type="entry name" value="HELICASE_ATP_BIND_1"/>
    <property type="match status" value="1"/>
</dbReference>
<dbReference type="Gene3D" id="3.40.50.300">
    <property type="entry name" value="P-loop containing nucleotide triphosphate hydrolases"/>
    <property type="match status" value="1"/>
</dbReference>
<dbReference type="GO" id="GO:0005524">
    <property type="term" value="F:ATP binding"/>
    <property type="evidence" value="ECO:0007669"/>
    <property type="project" value="UniProtKB-KW"/>
</dbReference>
<dbReference type="InterPro" id="IPR000330">
    <property type="entry name" value="SNF2_N"/>
</dbReference>
<evidence type="ECO:0000313" key="6">
    <source>
        <dbReference type="EMBL" id="AUF82167.1"/>
    </source>
</evidence>
<dbReference type="PANTHER" id="PTHR45626">
    <property type="entry name" value="TRANSCRIPTION TERMINATION FACTOR 2-RELATED"/>
    <property type="match status" value="1"/>
</dbReference>
<dbReference type="SUPFAM" id="SSF52540">
    <property type="entry name" value="P-loop containing nucleoside triphosphate hydrolases"/>
    <property type="match status" value="2"/>
</dbReference>
<gene>
    <name evidence="6" type="ORF">TetV_075</name>
</gene>
<feature type="domain" description="Helicase C-terminal" evidence="5">
    <location>
        <begin position="362"/>
        <end position="514"/>
    </location>
</feature>
<dbReference type="SMART" id="SM00490">
    <property type="entry name" value="HELICc"/>
    <property type="match status" value="1"/>
</dbReference>
<dbReference type="Proteomes" id="UP000244773">
    <property type="component" value="Segment"/>
</dbReference>
<evidence type="ECO:0000259" key="5">
    <source>
        <dbReference type="PROSITE" id="PS51194"/>
    </source>
</evidence>
<dbReference type="SMART" id="SM00487">
    <property type="entry name" value="DEXDc"/>
    <property type="match status" value="1"/>
</dbReference>
<dbReference type="InterPro" id="IPR027417">
    <property type="entry name" value="P-loop_NTPase"/>
</dbReference>
<dbReference type="InterPro" id="IPR049730">
    <property type="entry name" value="SNF2/RAD54-like_C"/>
</dbReference>
<dbReference type="GO" id="GO:0006281">
    <property type="term" value="P:DNA repair"/>
    <property type="evidence" value="ECO:0007669"/>
    <property type="project" value="TreeGrafter"/>
</dbReference>
<dbReference type="InterPro" id="IPR050628">
    <property type="entry name" value="SNF2_RAD54_helicase_TF"/>
</dbReference>